<dbReference type="Proteomes" id="UP000183898">
    <property type="component" value="Unassembled WGS sequence"/>
</dbReference>
<proteinExistence type="predicted"/>
<dbReference type="Gene3D" id="1.10.530.10">
    <property type="match status" value="1"/>
</dbReference>
<accession>A0A1H8G6H5</accession>
<dbReference type="InterPro" id="IPR008258">
    <property type="entry name" value="Transglycosylase_SLT_dom_1"/>
</dbReference>
<evidence type="ECO:0000313" key="3">
    <source>
        <dbReference type="EMBL" id="SEN39479.1"/>
    </source>
</evidence>
<organism evidence="3 4">
    <name type="scientific">Nitrosospira multiformis</name>
    <dbReference type="NCBI Taxonomy" id="1231"/>
    <lineage>
        <taxon>Bacteria</taxon>
        <taxon>Pseudomonadati</taxon>
        <taxon>Pseudomonadota</taxon>
        <taxon>Betaproteobacteria</taxon>
        <taxon>Nitrosomonadales</taxon>
        <taxon>Nitrosomonadaceae</taxon>
        <taxon>Nitrosospira</taxon>
    </lineage>
</organism>
<evidence type="ECO:0000313" key="4">
    <source>
        <dbReference type="Proteomes" id="UP000183898"/>
    </source>
</evidence>
<dbReference type="Pfam" id="PF01464">
    <property type="entry name" value="SLT"/>
    <property type="match status" value="1"/>
</dbReference>
<feature type="signal peptide" evidence="1">
    <location>
        <begin position="1"/>
        <end position="21"/>
    </location>
</feature>
<name>A0A1H8G6H5_9PROT</name>
<feature type="chain" id="PRO_5010322024" evidence="1">
    <location>
        <begin position="22"/>
        <end position="202"/>
    </location>
</feature>
<keyword evidence="1" id="KW-0732">Signal</keyword>
<feature type="domain" description="Transglycosylase SLT" evidence="2">
    <location>
        <begin position="74"/>
        <end position="154"/>
    </location>
</feature>
<dbReference type="AlphaFoldDB" id="A0A1H8G6H5"/>
<gene>
    <name evidence="3" type="ORF">SAMN05216404_104109</name>
</gene>
<protein>
    <submittedName>
        <fullName evidence="3">Transglycosylase SLT domain-containing protein</fullName>
    </submittedName>
</protein>
<evidence type="ECO:0000259" key="2">
    <source>
        <dbReference type="Pfam" id="PF01464"/>
    </source>
</evidence>
<dbReference type="EMBL" id="FOCT01000004">
    <property type="protein sequence ID" value="SEN39479.1"/>
    <property type="molecule type" value="Genomic_DNA"/>
</dbReference>
<reference evidence="3 4" key="1">
    <citation type="submission" date="2016-10" db="EMBL/GenBank/DDBJ databases">
        <authorList>
            <person name="de Groot N.N."/>
        </authorList>
    </citation>
    <scope>NUCLEOTIDE SEQUENCE [LARGE SCALE GENOMIC DNA]</scope>
    <source>
        <strain evidence="3 4">Nl18</strain>
    </source>
</reference>
<dbReference type="SUPFAM" id="SSF53955">
    <property type="entry name" value="Lysozyme-like"/>
    <property type="match status" value="1"/>
</dbReference>
<dbReference type="InterPro" id="IPR023346">
    <property type="entry name" value="Lysozyme-like_dom_sf"/>
</dbReference>
<sequence length="202" mass="22330">MCVVLLLIFILAPVASLAAQAQDYAAWSKKNLDGSWTRTTEIAVAASSLPSLEPKDIGKFCPTYKHLPHEKRIQFWVGLLSSMAEFESNFNPKAAARGPSKDVFRRRDTNRGLLQISKQSANQPGYSCGIKKAKHLHDPAIHLPCAVKILSKWVSADHVIASYKGNKKNRGGGRYWAVLQEKNGRLPAISSFTRNLSVCRKG</sequence>
<evidence type="ECO:0000256" key="1">
    <source>
        <dbReference type="SAM" id="SignalP"/>
    </source>
</evidence>